<accession>A0ABQ3UYZ9</accession>
<dbReference type="InterPro" id="IPR002397">
    <property type="entry name" value="Cyt_P450_B"/>
</dbReference>
<dbReference type="CDD" id="cd20625">
    <property type="entry name" value="CYP164-like"/>
    <property type="match status" value="1"/>
</dbReference>
<gene>
    <name evidence="2" type="ORF">KSB_64050</name>
</gene>
<dbReference type="Gene3D" id="1.10.630.10">
    <property type="entry name" value="Cytochrome P450"/>
    <property type="match status" value="1"/>
</dbReference>
<proteinExistence type="inferred from homology"/>
<evidence type="ECO:0000256" key="1">
    <source>
        <dbReference type="ARBA" id="ARBA00010617"/>
    </source>
</evidence>
<dbReference type="EMBL" id="BNJG01000002">
    <property type="protein sequence ID" value="GHO57930.1"/>
    <property type="molecule type" value="Genomic_DNA"/>
</dbReference>
<dbReference type="InterPro" id="IPR036396">
    <property type="entry name" value="Cyt_P450_sf"/>
</dbReference>
<organism evidence="2 3">
    <name type="scientific">Ktedonobacter robiniae</name>
    <dbReference type="NCBI Taxonomy" id="2778365"/>
    <lineage>
        <taxon>Bacteria</taxon>
        <taxon>Bacillati</taxon>
        <taxon>Chloroflexota</taxon>
        <taxon>Ktedonobacteria</taxon>
        <taxon>Ktedonobacterales</taxon>
        <taxon>Ktedonobacteraceae</taxon>
        <taxon>Ktedonobacter</taxon>
    </lineage>
</organism>
<dbReference type="InterPro" id="IPR001128">
    <property type="entry name" value="Cyt_P450"/>
</dbReference>
<dbReference type="PANTHER" id="PTHR46696">
    <property type="entry name" value="P450, PUTATIVE (EUROFUNG)-RELATED"/>
    <property type="match status" value="1"/>
</dbReference>
<dbReference type="PRINTS" id="PR00385">
    <property type="entry name" value="P450"/>
</dbReference>
<sequence length="339" mass="38620">MQGAILQEPPWSELRPLFSSISNLMFYADPPKHSHMRSLINKAMSARMVERWREHIQSIVNAQIDQVIEQGKLDIIADIAFPLPMQVIADMLGVPVHERQQFKRWSDDLADFLGNPPTLELCQRLFQSIKDFTHYFRGVVAEHKANPKDDLVDALLQHYGRDGSLTEEELLMNCVGLFTGGHETTTNAIGNGLLALLHNMDELQKLRDNPALLTSTIEECLRYDSPVQFTARFARQTTEIGGKKIYKGQSVMLMLGAANRDPAVFNAPDTFDISRQDNRHLAFGQNIHYCIGAPIARLEMHVLFETLLRRLPDLRLADEELTWHENLSFHGVKRLPVLF</sequence>
<protein>
    <submittedName>
        <fullName evidence="2">Cytochrome P-450 like protein</fullName>
    </submittedName>
</protein>
<comment type="similarity">
    <text evidence="1">Belongs to the cytochrome P450 family.</text>
</comment>
<dbReference type="SUPFAM" id="SSF48264">
    <property type="entry name" value="Cytochrome P450"/>
    <property type="match status" value="1"/>
</dbReference>
<dbReference type="PRINTS" id="PR00359">
    <property type="entry name" value="BP450"/>
</dbReference>
<evidence type="ECO:0000313" key="3">
    <source>
        <dbReference type="Proteomes" id="UP000654345"/>
    </source>
</evidence>
<dbReference type="Pfam" id="PF00067">
    <property type="entry name" value="p450"/>
    <property type="match status" value="1"/>
</dbReference>
<name>A0ABQ3UYZ9_9CHLR</name>
<evidence type="ECO:0000313" key="2">
    <source>
        <dbReference type="EMBL" id="GHO57930.1"/>
    </source>
</evidence>
<dbReference type="Proteomes" id="UP000654345">
    <property type="component" value="Unassembled WGS sequence"/>
</dbReference>
<comment type="caution">
    <text evidence="2">The sequence shown here is derived from an EMBL/GenBank/DDBJ whole genome shotgun (WGS) entry which is preliminary data.</text>
</comment>
<dbReference type="PANTHER" id="PTHR46696:SF1">
    <property type="entry name" value="CYTOCHROME P450 YJIB-RELATED"/>
    <property type="match status" value="1"/>
</dbReference>
<keyword evidence="3" id="KW-1185">Reference proteome</keyword>
<reference evidence="2 3" key="1">
    <citation type="journal article" date="2021" name="Int. J. Syst. Evol. Microbiol.">
        <title>Reticulibacter mediterranei gen. nov., sp. nov., within the new family Reticulibacteraceae fam. nov., and Ktedonospora formicarum gen. nov., sp. nov., Ktedonobacter robiniae sp. nov., Dictyobacter formicarum sp. nov. and Dictyobacter arantiisoli sp. nov., belonging to the class Ktedonobacteria.</title>
        <authorList>
            <person name="Yabe S."/>
            <person name="Zheng Y."/>
            <person name="Wang C.M."/>
            <person name="Sakai Y."/>
            <person name="Abe K."/>
            <person name="Yokota A."/>
            <person name="Donadio S."/>
            <person name="Cavaletti L."/>
            <person name="Monciardini P."/>
        </authorList>
    </citation>
    <scope>NUCLEOTIDE SEQUENCE [LARGE SCALE GENOMIC DNA]</scope>
    <source>
        <strain evidence="2 3">SOSP1-30</strain>
    </source>
</reference>